<organism evidence="1 2">
    <name type="scientific">Argiope bruennichi</name>
    <name type="common">Wasp spider</name>
    <name type="synonym">Aranea bruennichi</name>
    <dbReference type="NCBI Taxonomy" id="94029"/>
    <lineage>
        <taxon>Eukaryota</taxon>
        <taxon>Metazoa</taxon>
        <taxon>Ecdysozoa</taxon>
        <taxon>Arthropoda</taxon>
        <taxon>Chelicerata</taxon>
        <taxon>Arachnida</taxon>
        <taxon>Araneae</taxon>
        <taxon>Araneomorphae</taxon>
        <taxon>Entelegynae</taxon>
        <taxon>Araneoidea</taxon>
        <taxon>Araneidae</taxon>
        <taxon>Argiope</taxon>
    </lineage>
</organism>
<reference evidence="1" key="2">
    <citation type="submission" date="2020-06" db="EMBL/GenBank/DDBJ databases">
        <authorList>
            <person name="Sheffer M."/>
        </authorList>
    </citation>
    <scope>NUCLEOTIDE SEQUENCE</scope>
</reference>
<gene>
    <name evidence="1" type="ORF">HNY73_001803</name>
</gene>
<sequence length="187" mass="21513">MVTNVQPRPPPPVITYFPNQAHPWSIDEDAERMNSLDPIREAWDRPFPKNKLGVRFLYPKAQEGFVPADLTALNNVYWWKKRYGSSAAEDVPYYRNEENNMDDTMHNGIKKRDYTAAQLVNMLKALAKTRRQRQIRIAGKGLRFGIISKEAIPEYFSKNELGFGAKQYHGVPSLIPMLLGHHVFDAP</sequence>
<dbReference type="Proteomes" id="UP000807504">
    <property type="component" value="Unassembled WGS sequence"/>
</dbReference>
<comment type="caution">
    <text evidence="1">The sequence shown here is derived from an EMBL/GenBank/DDBJ whole genome shotgun (WGS) entry which is preliminary data.</text>
</comment>
<keyword evidence="2" id="KW-1185">Reference proteome</keyword>
<accession>A0A8T0FRN6</accession>
<dbReference type="EMBL" id="JABXBU010000002">
    <property type="protein sequence ID" value="KAF8793761.1"/>
    <property type="molecule type" value="Genomic_DNA"/>
</dbReference>
<dbReference type="AlphaFoldDB" id="A0A8T0FRN6"/>
<protein>
    <submittedName>
        <fullName evidence="1">Uncharacterized protein</fullName>
    </submittedName>
</protein>
<proteinExistence type="predicted"/>
<evidence type="ECO:0000313" key="1">
    <source>
        <dbReference type="EMBL" id="KAF8793761.1"/>
    </source>
</evidence>
<name>A0A8T0FRN6_ARGBR</name>
<evidence type="ECO:0000313" key="2">
    <source>
        <dbReference type="Proteomes" id="UP000807504"/>
    </source>
</evidence>
<reference evidence="1" key="1">
    <citation type="journal article" date="2020" name="bioRxiv">
        <title>Chromosome-level reference genome of the European wasp spider Argiope bruennichi: a resource for studies on range expansion and evolutionary adaptation.</title>
        <authorList>
            <person name="Sheffer M.M."/>
            <person name="Hoppe A."/>
            <person name="Krehenwinkel H."/>
            <person name="Uhl G."/>
            <person name="Kuss A.W."/>
            <person name="Jensen L."/>
            <person name="Jensen C."/>
            <person name="Gillespie R.G."/>
            <person name="Hoff K.J."/>
            <person name="Prost S."/>
        </authorList>
    </citation>
    <scope>NUCLEOTIDE SEQUENCE</scope>
</reference>